<reference evidence="4" key="1">
    <citation type="submission" date="2020-06" db="EMBL/GenBank/DDBJ databases">
        <authorList>
            <person name="Onetto C."/>
        </authorList>
    </citation>
    <scope>NUCLEOTIDE SEQUENCE</scope>
</reference>
<dbReference type="PROSITE" id="PS50157">
    <property type="entry name" value="ZINC_FINGER_C2H2_2"/>
    <property type="match status" value="1"/>
</dbReference>
<evidence type="ECO:0000313" key="4">
    <source>
        <dbReference type="EMBL" id="CAD0097961.1"/>
    </source>
</evidence>
<feature type="region of interest" description="Disordered" evidence="2">
    <location>
        <begin position="1"/>
        <end position="22"/>
    </location>
</feature>
<dbReference type="OrthoDB" id="1939603at2759"/>
<feature type="compositionally biased region" description="Low complexity" evidence="2">
    <location>
        <begin position="233"/>
        <end position="254"/>
    </location>
</feature>
<dbReference type="PROSITE" id="PS00028">
    <property type="entry name" value="ZINC_FINGER_C2H2_1"/>
    <property type="match status" value="1"/>
</dbReference>
<keyword evidence="1" id="KW-0863">Zinc-finger</keyword>
<feature type="region of interest" description="Disordered" evidence="2">
    <location>
        <begin position="444"/>
        <end position="555"/>
    </location>
</feature>
<evidence type="ECO:0000256" key="2">
    <source>
        <dbReference type="SAM" id="MobiDB-lite"/>
    </source>
</evidence>
<comment type="caution">
    <text evidence="4">The sequence shown here is derived from an EMBL/GenBank/DDBJ whole genome shotgun (WGS) entry which is preliminary data.</text>
</comment>
<name>A0A9N8K0Y9_9PEZI</name>
<feature type="compositionally biased region" description="Basic and acidic residues" evidence="2">
    <location>
        <begin position="1"/>
        <end position="16"/>
    </location>
</feature>
<keyword evidence="5" id="KW-1185">Reference proteome</keyword>
<feature type="compositionally biased region" description="Basic and acidic residues" evidence="2">
    <location>
        <begin position="444"/>
        <end position="465"/>
    </location>
</feature>
<feature type="compositionally biased region" description="Low complexity" evidence="2">
    <location>
        <begin position="466"/>
        <end position="494"/>
    </location>
</feature>
<feature type="compositionally biased region" description="Polar residues" evidence="2">
    <location>
        <begin position="187"/>
        <end position="220"/>
    </location>
</feature>
<dbReference type="GO" id="GO:0008270">
    <property type="term" value="F:zinc ion binding"/>
    <property type="evidence" value="ECO:0007669"/>
    <property type="project" value="UniProtKB-KW"/>
</dbReference>
<dbReference type="PANTHER" id="PTHR36167">
    <property type="entry name" value="C2H2 FINGER DOMAIN TRANSCRIPTION FACTOR (EUROFUNG)-RELATED"/>
    <property type="match status" value="1"/>
</dbReference>
<dbReference type="PANTHER" id="PTHR36167:SF3">
    <property type="entry name" value="C2H2 FINGER DOMAIN TRANSCRIPTION FACTOR (EUROFUNG)-RELATED"/>
    <property type="match status" value="1"/>
</dbReference>
<organism evidence="4 5">
    <name type="scientific">Aureobasidium mustum</name>
    <dbReference type="NCBI Taxonomy" id="2773714"/>
    <lineage>
        <taxon>Eukaryota</taxon>
        <taxon>Fungi</taxon>
        <taxon>Dikarya</taxon>
        <taxon>Ascomycota</taxon>
        <taxon>Pezizomycotina</taxon>
        <taxon>Dothideomycetes</taxon>
        <taxon>Dothideomycetidae</taxon>
        <taxon>Dothideales</taxon>
        <taxon>Saccotheciaceae</taxon>
        <taxon>Aureobasidium</taxon>
    </lineage>
</organism>
<evidence type="ECO:0000256" key="1">
    <source>
        <dbReference type="PROSITE-ProRule" id="PRU00042"/>
    </source>
</evidence>
<proteinExistence type="predicted"/>
<evidence type="ECO:0000313" key="5">
    <source>
        <dbReference type="Proteomes" id="UP000714618"/>
    </source>
</evidence>
<dbReference type="InterPro" id="IPR039327">
    <property type="entry name" value="CON7-like"/>
</dbReference>
<dbReference type="Proteomes" id="UP000714618">
    <property type="component" value="Unassembled WGS sequence"/>
</dbReference>
<dbReference type="AlphaFoldDB" id="A0A9N8K0Y9"/>
<dbReference type="GO" id="GO:0006355">
    <property type="term" value="P:regulation of DNA-templated transcription"/>
    <property type="evidence" value="ECO:0007669"/>
    <property type="project" value="InterPro"/>
</dbReference>
<accession>A0A9N8K0Y9</accession>
<evidence type="ECO:0000259" key="3">
    <source>
        <dbReference type="PROSITE" id="PS50157"/>
    </source>
</evidence>
<protein>
    <recommendedName>
        <fullName evidence="3">C2H2-type domain-containing protein</fullName>
    </recommendedName>
</protein>
<feature type="region of interest" description="Disordered" evidence="2">
    <location>
        <begin position="163"/>
        <end position="283"/>
    </location>
</feature>
<sequence length="555" mass="61372">MGSQTKSEDEQTKKTPSDGLVRPLLSPGLVAVRACRTDLSKTRTVSRRFLSPSVKPVRLRESFVHYTALLPRQIVLLVELVRLCTSHFLGQNTTFPRPLANYLPVRNAPPPAFSSTLQVPSLAVVLNPRPRLCFWRSMSPTYTTSPAQPATDTSLSALLASQQMNGHPQSMDARQQEYAHQAPLKQEYSQQPGLNSPYASSSYTGNLSETLSSPDQNQAAQYHPDSARSASFPEYQQQPQGQPQQPQRPYPEQGAPRYQQPGGHPHAAMAQSSRSMPLASALRDTRSDSAIAIDPTIAAQTPQYPQQHAYSPYPPQHEMHQYPGQPGQPMYAPRPEWGAYHAQPMHYPVSAAGGPPGMAAAVPRPPGGGHPMSTVYSFVPIPGAQQHKRPRRRYEEIERMYKCGWNGCEKAYGTLNHLNAHVTMQSHGAKRTPEEFKEIRKEWKAKKKEEENARKQEEERQRQEAGRAAQEAGTPTQPAPAQYPQQHMMPPQAMSSAQLPPIGYAPAAPPTPQQYPPSQQQVDGAQSYPAGQMYAANGGYPQSPYAQGGQIYQQR</sequence>
<dbReference type="EMBL" id="CAIJEO010000008">
    <property type="protein sequence ID" value="CAD0097961.1"/>
    <property type="molecule type" value="Genomic_DNA"/>
</dbReference>
<keyword evidence="1" id="KW-0862">Zinc</keyword>
<dbReference type="InterPro" id="IPR013087">
    <property type="entry name" value="Znf_C2H2_type"/>
</dbReference>
<keyword evidence="1" id="KW-0479">Metal-binding</keyword>
<feature type="domain" description="C2H2-type" evidence="3">
    <location>
        <begin position="401"/>
        <end position="432"/>
    </location>
</feature>
<gene>
    <name evidence="4" type="ORF">AWRI4233_LOCUS6785</name>
</gene>
<dbReference type="Gene3D" id="3.30.160.60">
    <property type="entry name" value="Classic Zinc Finger"/>
    <property type="match status" value="1"/>
</dbReference>